<comment type="caution">
    <text evidence="1">The sequence shown here is derived from an EMBL/GenBank/DDBJ whole genome shotgun (WGS) entry which is preliminary data.</text>
</comment>
<gene>
    <name evidence="1" type="ORF">GCM10010411_95360</name>
</gene>
<keyword evidence="2" id="KW-1185">Reference proteome</keyword>
<evidence type="ECO:0000313" key="1">
    <source>
        <dbReference type="EMBL" id="GAA2639981.1"/>
    </source>
</evidence>
<reference evidence="1 2" key="1">
    <citation type="journal article" date="2019" name="Int. J. Syst. Evol. Microbiol.">
        <title>The Global Catalogue of Microorganisms (GCM) 10K type strain sequencing project: providing services to taxonomists for standard genome sequencing and annotation.</title>
        <authorList>
            <consortium name="The Broad Institute Genomics Platform"/>
            <consortium name="The Broad Institute Genome Sequencing Center for Infectious Disease"/>
            <person name="Wu L."/>
            <person name="Ma J."/>
        </authorList>
    </citation>
    <scope>NUCLEOTIDE SEQUENCE [LARGE SCALE GENOMIC DNA]</scope>
    <source>
        <strain evidence="1 2">JCM 6833</strain>
    </source>
</reference>
<accession>A0ABN3R085</accession>
<evidence type="ECO:0000313" key="2">
    <source>
        <dbReference type="Proteomes" id="UP001501509"/>
    </source>
</evidence>
<protein>
    <submittedName>
        <fullName evidence="1">Uncharacterized protein</fullName>
    </submittedName>
</protein>
<proteinExistence type="predicted"/>
<sequence length="328" mass="35185">MLAGRQSKGGAIMRSTLTFSVPATTTSRFVVAADAMPRDLHSLVRGESAGPYGAHVSGRLGTPHLTIERADPEQLRWDPSQIRAAHRSQRGAEARLRDAEHIAVVTTVGPVTDQPRGVQVARAAAHAIARATNGVAADLVTGHICAVGDERPRFVLADDWLGDVLPPYRANGRCTAPDPDQELEGVNGCACVRLLTRGLRRFGLPELQISEIACPHDLAALNVLRTTARHLLTDHWSWLATGPAGRTRTIDADLTLTTGDYGDFWGASRASLAEATFRVRLRPLTPRLIAVDPPDDYLGTANDWLWGGTLPACITAQRAETPSLNAAA</sequence>
<dbReference type="EMBL" id="BAAATD010000033">
    <property type="protein sequence ID" value="GAA2639981.1"/>
    <property type="molecule type" value="Genomic_DNA"/>
</dbReference>
<name>A0ABN3R085_9ACTN</name>
<dbReference type="Proteomes" id="UP001501509">
    <property type="component" value="Unassembled WGS sequence"/>
</dbReference>
<organism evidence="1 2">
    <name type="scientific">Actinomadura fulvescens</name>
    <dbReference type="NCBI Taxonomy" id="46160"/>
    <lineage>
        <taxon>Bacteria</taxon>
        <taxon>Bacillati</taxon>
        <taxon>Actinomycetota</taxon>
        <taxon>Actinomycetes</taxon>
        <taxon>Streptosporangiales</taxon>
        <taxon>Thermomonosporaceae</taxon>
        <taxon>Actinomadura</taxon>
    </lineage>
</organism>